<dbReference type="Gene3D" id="3.40.50.300">
    <property type="entry name" value="P-loop containing nucleotide triphosphate hydrolases"/>
    <property type="match status" value="1"/>
</dbReference>
<dbReference type="InterPro" id="IPR009057">
    <property type="entry name" value="Homeodomain-like_sf"/>
</dbReference>
<dbReference type="PANTHER" id="PTHR32071:SF77">
    <property type="entry name" value="TRANSCRIPTIONAL REGULATORY PROTEIN"/>
    <property type="match status" value="1"/>
</dbReference>
<dbReference type="InterPro" id="IPR025944">
    <property type="entry name" value="Sigma_54_int_dom_CS"/>
</dbReference>
<dbReference type="Pfam" id="PF25601">
    <property type="entry name" value="AAA_lid_14"/>
    <property type="match status" value="1"/>
</dbReference>
<feature type="domain" description="Sigma-54 factor interaction" evidence="6">
    <location>
        <begin position="318"/>
        <end position="545"/>
    </location>
</feature>
<evidence type="ECO:0000256" key="5">
    <source>
        <dbReference type="ARBA" id="ARBA00023163"/>
    </source>
</evidence>
<reference evidence="8" key="1">
    <citation type="submission" date="2016-10" db="EMBL/GenBank/DDBJ databases">
        <authorList>
            <person name="Varghese N."/>
            <person name="Submissions S."/>
        </authorList>
    </citation>
    <scope>NUCLEOTIDE SEQUENCE [LARGE SCALE GENOMIC DNA]</scope>
    <source>
        <strain evidence="8">CGMCC 1.11014</strain>
    </source>
</reference>
<keyword evidence="5" id="KW-0804">Transcription</keyword>
<evidence type="ECO:0000256" key="3">
    <source>
        <dbReference type="ARBA" id="ARBA00023015"/>
    </source>
</evidence>
<dbReference type="GO" id="GO:0005524">
    <property type="term" value="F:ATP binding"/>
    <property type="evidence" value="ECO:0007669"/>
    <property type="project" value="UniProtKB-KW"/>
</dbReference>
<keyword evidence="2" id="KW-0067">ATP-binding</keyword>
<dbReference type="SUPFAM" id="SSF52540">
    <property type="entry name" value="P-loop containing nucleoside triphosphate hydrolases"/>
    <property type="match status" value="1"/>
</dbReference>
<dbReference type="AlphaFoldDB" id="A0A1I7F6H7"/>
<dbReference type="InterPro" id="IPR058031">
    <property type="entry name" value="AAA_lid_NorR"/>
</dbReference>
<dbReference type="InterPro" id="IPR002197">
    <property type="entry name" value="HTH_Fis"/>
</dbReference>
<dbReference type="Pfam" id="PF00158">
    <property type="entry name" value="Sigma54_activat"/>
    <property type="match status" value="1"/>
</dbReference>
<evidence type="ECO:0000313" key="8">
    <source>
        <dbReference type="Proteomes" id="UP000199391"/>
    </source>
</evidence>
<dbReference type="PRINTS" id="PR01590">
    <property type="entry name" value="HTHFIS"/>
</dbReference>
<evidence type="ECO:0000256" key="2">
    <source>
        <dbReference type="ARBA" id="ARBA00022840"/>
    </source>
</evidence>
<dbReference type="GO" id="GO:0043565">
    <property type="term" value="F:sequence-specific DNA binding"/>
    <property type="evidence" value="ECO:0007669"/>
    <property type="project" value="InterPro"/>
</dbReference>
<dbReference type="FunFam" id="3.40.50.300:FF:000006">
    <property type="entry name" value="DNA-binding transcriptional regulator NtrC"/>
    <property type="match status" value="1"/>
</dbReference>
<dbReference type="STRING" id="1035707.SAMN05216552_1001410"/>
<dbReference type="GO" id="GO:0006355">
    <property type="term" value="P:regulation of DNA-templated transcription"/>
    <property type="evidence" value="ECO:0007669"/>
    <property type="project" value="InterPro"/>
</dbReference>
<dbReference type="OrthoDB" id="9761705at2"/>
<dbReference type="Gene3D" id="1.10.8.60">
    <property type="match status" value="1"/>
</dbReference>
<dbReference type="PROSITE" id="PS00676">
    <property type="entry name" value="SIGMA54_INTERACT_2"/>
    <property type="match status" value="1"/>
</dbReference>
<dbReference type="InterPro" id="IPR025943">
    <property type="entry name" value="Sigma_54_int_dom_ATP-bd_2"/>
</dbReference>
<dbReference type="InterPro" id="IPR029016">
    <property type="entry name" value="GAF-like_dom_sf"/>
</dbReference>
<dbReference type="Pfam" id="PF02954">
    <property type="entry name" value="HTH_8"/>
    <property type="match status" value="1"/>
</dbReference>
<evidence type="ECO:0000259" key="6">
    <source>
        <dbReference type="PROSITE" id="PS50045"/>
    </source>
</evidence>
<dbReference type="InterPro" id="IPR002078">
    <property type="entry name" value="Sigma_54_int"/>
</dbReference>
<dbReference type="Gene3D" id="3.30.450.40">
    <property type="match status" value="1"/>
</dbReference>
<keyword evidence="1" id="KW-0547">Nucleotide-binding</keyword>
<keyword evidence="4" id="KW-0238">DNA-binding</keyword>
<organism evidence="7 8">
    <name type="scientific">Pseudoduganella namucuonensis</name>
    <dbReference type="NCBI Taxonomy" id="1035707"/>
    <lineage>
        <taxon>Bacteria</taxon>
        <taxon>Pseudomonadati</taxon>
        <taxon>Pseudomonadota</taxon>
        <taxon>Betaproteobacteria</taxon>
        <taxon>Burkholderiales</taxon>
        <taxon>Oxalobacteraceae</taxon>
        <taxon>Telluria group</taxon>
        <taxon>Pseudoduganella</taxon>
    </lineage>
</organism>
<evidence type="ECO:0000256" key="4">
    <source>
        <dbReference type="ARBA" id="ARBA00023125"/>
    </source>
</evidence>
<dbReference type="SUPFAM" id="SSF46689">
    <property type="entry name" value="Homeodomain-like"/>
    <property type="match status" value="1"/>
</dbReference>
<dbReference type="PROSITE" id="PS00688">
    <property type="entry name" value="SIGMA54_INTERACT_3"/>
    <property type="match status" value="1"/>
</dbReference>
<evidence type="ECO:0000256" key="1">
    <source>
        <dbReference type="ARBA" id="ARBA00022741"/>
    </source>
</evidence>
<dbReference type="RefSeq" id="WP_093552934.1">
    <property type="nucleotide sequence ID" value="NZ_FPBO01000001.1"/>
</dbReference>
<dbReference type="PANTHER" id="PTHR32071">
    <property type="entry name" value="TRANSCRIPTIONAL REGULATORY PROTEIN"/>
    <property type="match status" value="1"/>
</dbReference>
<dbReference type="InterPro" id="IPR003593">
    <property type="entry name" value="AAA+_ATPase"/>
</dbReference>
<dbReference type="Proteomes" id="UP000199391">
    <property type="component" value="Unassembled WGS sequence"/>
</dbReference>
<dbReference type="CDD" id="cd00009">
    <property type="entry name" value="AAA"/>
    <property type="match status" value="1"/>
</dbReference>
<keyword evidence="8" id="KW-1185">Reference proteome</keyword>
<dbReference type="PROSITE" id="PS50045">
    <property type="entry name" value="SIGMA54_INTERACT_4"/>
    <property type="match status" value="1"/>
</dbReference>
<dbReference type="EMBL" id="FPBO01000001">
    <property type="protein sequence ID" value="SFU31801.1"/>
    <property type="molecule type" value="Genomic_DNA"/>
</dbReference>
<gene>
    <name evidence="7" type="ORF">SAMN05216552_1001410</name>
</gene>
<accession>A0A1I7F6H7</accession>
<dbReference type="Gene3D" id="1.10.10.60">
    <property type="entry name" value="Homeodomain-like"/>
    <property type="match status" value="1"/>
</dbReference>
<dbReference type="InterPro" id="IPR027417">
    <property type="entry name" value="P-loop_NTPase"/>
</dbReference>
<proteinExistence type="predicted"/>
<dbReference type="SUPFAM" id="SSF55781">
    <property type="entry name" value="GAF domain-like"/>
    <property type="match status" value="1"/>
</dbReference>
<sequence length="629" mass="67737">MINPDQPRIDPRQRLPEIVRNSWDRSRRYGISPSDSLLLNEVSKALQRRVRERNQRLAGFAAPELAALQHSIGGAGWMLACLDEEGTIVSTFGKSPGASSRLEQVLRTGVSLSEIAVGTNGPGCAIAERKPVVVSGCEHYLQEAKDLVCVAVPVFDPAGELVGALDASSLSHSDAGAAMEGLALAARAIENRLMYDIRNAILIRIHPRSDMLGTPLEGLLALSEDGCVLGLNQTARHLLALVDARGGKIAFETLFDAPFHRTMDRLRAARQAPVQLRGTGGLALHARIGLGGEVRREALRGVKSAPGADLAAGPLAGVTQRDARVEEMLRHARRAYARDIPVLLTGETGTGKEVAARLMHDGGPRALGPFVAINCSAIPASLIESEFFGYVEGAFTGGRSGGAAGKMEQANGGTLFLDEIGDMPHELQGRLLRVLQERSITRLGASKATGIDIAVICATHRDLPRLVAAGGFREDLLYRINGLHVRLPALRERGDIDALILQMLREANAGLELPRISGLAMRTLLGYAWPGNIRQLRHVLRIASMYAEDGGCIEPCHLPEEITGGMRPAARPAVDEPVSLSHIKRNELDFIRGALRATRGNISAAALHIGISRQTLYRKMRLYGIEARQ</sequence>
<evidence type="ECO:0000313" key="7">
    <source>
        <dbReference type="EMBL" id="SFU31801.1"/>
    </source>
</evidence>
<dbReference type="SMART" id="SM00382">
    <property type="entry name" value="AAA"/>
    <property type="match status" value="1"/>
</dbReference>
<keyword evidence="3" id="KW-0805">Transcription regulation</keyword>
<protein>
    <submittedName>
        <fullName evidence="7">Transcriptional regulator of acetoin/glycerol metabolism</fullName>
    </submittedName>
</protein>
<name>A0A1I7F6H7_9BURK</name>